<proteinExistence type="predicted"/>
<feature type="compositionally biased region" description="Low complexity" evidence="1">
    <location>
        <begin position="1"/>
        <end position="14"/>
    </location>
</feature>
<gene>
    <name evidence="2" type="ORF">F0L17_08235</name>
</gene>
<sequence>MPPSAGRASTGRPGRPTPRAPRETDGSTRVPARGRSEGGSVRPTQHAVVLGGGLAGTLAAAALARHLDTVTIVERDVMPEGPGPRRGVPQARHSHLLWSGGARAVEELLPGTTEALLAAGARRVELPDGLVLLTAHGWLPRWSGSQFMVACSRDLLDFTVRRRVLRVPGVELREGVRAVGPVGTAERITGVRVRDERTGETFVLEADLVVDASGRASRADRWLTGLGLPPVREETVDSGLAYATRIFRAPATAGEDFPVITIQADPRDGEPGRGAVLLPIEGDRWLVTISGTRGGEPPTEEGEFVEFARNLRSPVVAELIDGAEPLTPIHGSHSTANRRRYFERLRVWPDGFVVLGDAVAAYNPVYGQGMSVLAQGAVAIGRIVGRHGLRPGTARRAQRAVARPVNGAWMTAVGQDVQFPDVVGPRPSAVDRLLVRYVDRLVRTAASRPTAAEAFLEAFSLSGPMTRMVGPKALLATLLGPTGPAPAAPTLTADEYARARGTGSAGSTV</sequence>
<evidence type="ECO:0000313" key="2">
    <source>
        <dbReference type="EMBL" id="MTE19116.1"/>
    </source>
</evidence>
<accession>A0A6G2BAG1</accession>
<dbReference type="PANTHER" id="PTHR43422">
    <property type="entry name" value="THIAMINE THIAZOLE SYNTHASE"/>
    <property type="match status" value="1"/>
</dbReference>
<dbReference type="EMBL" id="WIXO01000001">
    <property type="protein sequence ID" value="MTE19116.1"/>
    <property type="molecule type" value="Genomic_DNA"/>
</dbReference>
<evidence type="ECO:0000256" key="1">
    <source>
        <dbReference type="SAM" id="MobiDB-lite"/>
    </source>
</evidence>
<dbReference type="OrthoDB" id="9790035at2"/>
<keyword evidence="3" id="KW-1185">Reference proteome</keyword>
<comment type="caution">
    <text evidence="2">The sequence shown here is derived from an EMBL/GenBank/DDBJ whole genome shotgun (WGS) entry which is preliminary data.</text>
</comment>
<dbReference type="PANTHER" id="PTHR43422:SF3">
    <property type="entry name" value="THIAMINE THIAZOLE SYNTHASE"/>
    <property type="match status" value="1"/>
</dbReference>
<organism evidence="2 3">
    <name type="scientific">Streptomyces taklimakanensis</name>
    <dbReference type="NCBI Taxonomy" id="2569853"/>
    <lineage>
        <taxon>Bacteria</taxon>
        <taxon>Bacillati</taxon>
        <taxon>Actinomycetota</taxon>
        <taxon>Actinomycetes</taxon>
        <taxon>Kitasatosporales</taxon>
        <taxon>Streptomycetaceae</taxon>
        <taxon>Streptomyces</taxon>
    </lineage>
</organism>
<reference evidence="2 3" key="1">
    <citation type="submission" date="2019-11" db="EMBL/GenBank/DDBJ databases">
        <authorList>
            <person name="Yuan L."/>
        </authorList>
    </citation>
    <scope>NUCLEOTIDE SEQUENCE [LARGE SCALE GENOMIC DNA]</scope>
    <source>
        <strain evidence="2 3">TRM43335</strain>
    </source>
</reference>
<feature type="region of interest" description="Disordered" evidence="1">
    <location>
        <begin position="1"/>
        <end position="44"/>
    </location>
</feature>
<dbReference type="SUPFAM" id="SSF51905">
    <property type="entry name" value="FAD/NAD(P)-binding domain"/>
    <property type="match status" value="1"/>
</dbReference>
<dbReference type="Proteomes" id="UP000473014">
    <property type="component" value="Unassembled WGS sequence"/>
</dbReference>
<evidence type="ECO:0000313" key="3">
    <source>
        <dbReference type="Proteomes" id="UP000473014"/>
    </source>
</evidence>
<name>A0A6G2BAG1_9ACTN</name>
<dbReference type="Gene3D" id="3.50.50.60">
    <property type="entry name" value="FAD/NAD(P)-binding domain"/>
    <property type="match status" value="1"/>
</dbReference>
<dbReference type="AlphaFoldDB" id="A0A6G2BAG1"/>
<dbReference type="Pfam" id="PF12831">
    <property type="entry name" value="FAD_oxidored"/>
    <property type="match status" value="1"/>
</dbReference>
<protein>
    <submittedName>
        <fullName evidence="2">FAD-dependent oxidoreductase</fullName>
    </submittedName>
</protein>
<dbReference type="InterPro" id="IPR036188">
    <property type="entry name" value="FAD/NAD-bd_sf"/>
</dbReference>